<dbReference type="EMBL" id="BMAW01000572">
    <property type="protein sequence ID" value="GFS69644.1"/>
    <property type="molecule type" value="Genomic_DNA"/>
</dbReference>
<gene>
    <name evidence="1" type="ORF">NPIL_186231</name>
</gene>
<accession>A0A8X6MNG2</accession>
<dbReference type="AlphaFoldDB" id="A0A8X6MNG2"/>
<dbReference type="Proteomes" id="UP000887013">
    <property type="component" value="Unassembled WGS sequence"/>
</dbReference>
<evidence type="ECO:0000313" key="1">
    <source>
        <dbReference type="EMBL" id="GFS69644.1"/>
    </source>
</evidence>
<organism evidence="1 2">
    <name type="scientific">Nephila pilipes</name>
    <name type="common">Giant wood spider</name>
    <name type="synonym">Nephila maculata</name>
    <dbReference type="NCBI Taxonomy" id="299642"/>
    <lineage>
        <taxon>Eukaryota</taxon>
        <taxon>Metazoa</taxon>
        <taxon>Ecdysozoa</taxon>
        <taxon>Arthropoda</taxon>
        <taxon>Chelicerata</taxon>
        <taxon>Arachnida</taxon>
        <taxon>Araneae</taxon>
        <taxon>Araneomorphae</taxon>
        <taxon>Entelegynae</taxon>
        <taxon>Araneoidea</taxon>
        <taxon>Nephilidae</taxon>
        <taxon>Nephila</taxon>
    </lineage>
</organism>
<keyword evidence="2" id="KW-1185">Reference proteome</keyword>
<evidence type="ECO:0000313" key="2">
    <source>
        <dbReference type="Proteomes" id="UP000887013"/>
    </source>
</evidence>
<proteinExistence type="predicted"/>
<sequence>MKHCSNFCGRYHITNMKADDRLDVLKVIYFQVPILIRGSNGGLMALKTPECGTENCGKRFCSVIPPITREHGRFAVIGFLVFSSQVGEEKTSQETNGFVLKLIV</sequence>
<protein>
    <submittedName>
        <fullName evidence="1">Uncharacterized protein</fullName>
    </submittedName>
</protein>
<reference evidence="1" key="1">
    <citation type="submission" date="2020-08" db="EMBL/GenBank/DDBJ databases">
        <title>Multicomponent nature underlies the extraordinary mechanical properties of spider dragline silk.</title>
        <authorList>
            <person name="Kono N."/>
            <person name="Nakamura H."/>
            <person name="Mori M."/>
            <person name="Yoshida Y."/>
            <person name="Ohtoshi R."/>
            <person name="Malay A.D."/>
            <person name="Moran D.A.P."/>
            <person name="Tomita M."/>
            <person name="Numata K."/>
            <person name="Arakawa K."/>
        </authorList>
    </citation>
    <scope>NUCLEOTIDE SEQUENCE</scope>
</reference>
<name>A0A8X6MNG2_NEPPI</name>
<comment type="caution">
    <text evidence="1">The sequence shown here is derived from an EMBL/GenBank/DDBJ whole genome shotgun (WGS) entry which is preliminary data.</text>
</comment>